<dbReference type="Pfam" id="PF14261">
    <property type="entry name" value="DUF4351"/>
    <property type="match status" value="1"/>
</dbReference>
<proteinExistence type="predicted"/>
<name>A0ABT3B440_9CYAN</name>
<protein>
    <submittedName>
        <fullName evidence="2">DUF4351 domain-containing protein</fullName>
    </submittedName>
</protein>
<evidence type="ECO:0000313" key="3">
    <source>
        <dbReference type="Proteomes" id="UP001526143"/>
    </source>
</evidence>
<evidence type="ECO:0000313" key="2">
    <source>
        <dbReference type="EMBL" id="MCV3216141.1"/>
    </source>
</evidence>
<organism evidence="2 3">
    <name type="scientific">Plectonema radiosum NIES-515</name>
    <dbReference type="NCBI Taxonomy" id="2986073"/>
    <lineage>
        <taxon>Bacteria</taxon>
        <taxon>Bacillati</taxon>
        <taxon>Cyanobacteriota</taxon>
        <taxon>Cyanophyceae</taxon>
        <taxon>Oscillatoriophycideae</taxon>
        <taxon>Oscillatoriales</taxon>
        <taxon>Microcoleaceae</taxon>
        <taxon>Plectonema</taxon>
    </lineage>
</organism>
<evidence type="ECO:0000259" key="1">
    <source>
        <dbReference type="Pfam" id="PF14261"/>
    </source>
</evidence>
<keyword evidence="3" id="KW-1185">Reference proteome</keyword>
<dbReference type="Proteomes" id="UP001526143">
    <property type="component" value="Unassembled WGS sequence"/>
</dbReference>
<comment type="caution">
    <text evidence="2">The sequence shown here is derived from an EMBL/GenBank/DDBJ whole genome shotgun (WGS) entry which is preliminary data.</text>
</comment>
<dbReference type="EMBL" id="JAOWRF010000316">
    <property type="protein sequence ID" value="MCV3216141.1"/>
    <property type="molecule type" value="Genomic_DNA"/>
</dbReference>
<gene>
    <name evidence="2" type="ORF">OGM63_21955</name>
</gene>
<feature type="domain" description="DUF4351" evidence="1">
    <location>
        <begin position="1"/>
        <end position="18"/>
    </location>
</feature>
<accession>A0ABT3B440</accession>
<sequence>MGEALLDFSELADLVAWLHRNQ</sequence>
<dbReference type="InterPro" id="IPR025587">
    <property type="entry name" value="DUF4351"/>
</dbReference>
<reference evidence="2 3" key="1">
    <citation type="submission" date="2022-10" db="EMBL/GenBank/DDBJ databases">
        <title>Identification of biosynthetic pathway for the production of the potent trypsin inhibitor radiosumin.</title>
        <authorList>
            <person name="Fewer D.P."/>
            <person name="Delbaje E."/>
            <person name="Ouyang X."/>
            <person name="Agostino P.D."/>
            <person name="Wahlsten M."/>
            <person name="Jokela J."/>
            <person name="Permi P."/>
            <person name="Haapaniemi E."/>
            <person name="Koistinen H."/>
        </authorList>
    </citation>
    <scope>NUCLEOTIDE SEQUENCE [LARGE SCALE GENOMIC DNA]</scope>
    <source>
        <strain evidence="2 3">NIES-515</strain>
    </source>
</reference>